<feature type="region of interest" description="Disordered" evidence="1">
    <location>
        <begin position="1"/>
        <end position="37"/>
    </location>
</feature>
<dbReference type="Proteomes" id="UP000287651">
    <property type="component" value="Unassembled WGS sequence"/>
</dbReference>
<dbReference type="EMBL" id="AMZH03001308">
    <property type="protein sequence ID" value="RRT79796.1"/>
    <property type="molecule type" value="Genomic_DNA"/>
</dbReference>
<evidence type="ECO:0000313" key="3">
    <source>
        <dbReference type="Proteomes" id="UP000287651"/>
    </source>
</evidence>
<name>A0A427AUJ7_ENSVE</name>
<reference evidence="2 3" key="1">
    <citation type="journal article" date="2014" name="Agronomy (Basel)">
        <title>A Draft Genome Sequence for Ensete ventricosum, the Drought-Tolerant Tree Against Hunger.</title>
        <authorList>
            <person name="Harrison J."/>
            <person name="Moore K.A."/>
            <person name="Paszkiewicz K."/>
            <person name="Jones T."/>
            <person name="Grant M."/>
            <person name="Ambacheew D."/>
            <person name="Muzemil S."/>
            <person name="Studholme D.J."/>
        </authorList>
    </citation>
    <scope>NUCLEOTIDE SEQUENCE [LARGE SCALE GENOMIC DNA]</scope>
</reference>
<feature type="compositionally biased region" description="Basic and acidic residues" evidence="1">
    <location>
        <begin position="8"/>
        <end position="22"/>
    </location>
</feature>
<organism evidence="2 3">
    <name type="scientific">Ensete ventricosum</name>
    <name type="common">Abyssinian banana</name>
    <name type="synonym">Musa ensete</name>
    <dbReference type="NCBI Taxonomy" id="4639"/>
    <lineage>
        <taxon>Eukaryota</taxon>
        <taxon>Viridiplantae</taxon>
        <taxon>Streptophyta</taxon>
        <taxon>Embryophyta</taxon>
        <taxon>Tracheophyta</taxon>
        <taxon>Spermatophyta</taxon>
        <taxon>Magnoliopsida</taxon>
        <taxon>Liliopsida</taxon>
        <taxon>Zingiberales</taxon>
        <taxon>Musaceae</taxon>
        <taxon>Ensete</taxon>
    </lineage>
</organism>
<comment type="caution">
    <text evidence="2">The sequence shown here is derived from an EMBL/GenBank/DDBJ whole genome shotgun (WGS) entry which is preliminary data.</text>
</comment>
<accession>A0A427AUJ7</accession>
<evidence type="ECO:0000256" key="1">
    <source>
        <dbReference type="SAM" id="MobiDB-lite"/>
    </source>
</evidence>
<evidence type="ECO:0000313" key="2">
    <source>
        <dbReference type="EMBL" id="RRT79796.1"/>
    </source>
</evidence>
<gene>
    <name evidence="2" type="ORF">B296_00005501</name>
</gene>
<proteinExistence type="predicted"/>
<protein>
    <submittedName>
        <fullName evidence="2">Uncharacterized protein</fullName>
    </submittedName>
</protein>
<sequence length="88" mass="9452">MMLVAPNRGREDAIVGQQKREAGVVGHQQNNREGWGSNDAREINIDMVLVLVQYGGSRSSDLRGLPSVEEKAGTVGSIMSGACLLLEK</sequence>
<dbReference type="AlphaFoldDB" id="A0A427AUJ7"/>